<dbReference type="STRING" id="1678841.TBC1_12953"/>
<keyword evidence="2" id="KW-1185">Reference proteome</keyword>
<dbReference type="EMBL" id="DF968183">
    <property type="protein sequence ID" value="GAP45133.1"/>
    <property type="molecule type" value="Genomic_DNA"/>
</dbReference>
<name>A0A0S7BX12_9BACT</name>
<accession>A0A0S7BX12</accession>
<gene>
    <name evidence="1" type="ORF">TBC1_12953</name>
</gene>
<proteinExistence type="predicted"/>
<evidence type="ECO:0000313" key="1">
    <source>
        <dbReference type="EMBL" id="GAP45133.1"/>
    </source>
</evidence>
<evidence type="ECO:0000313" key="2">
    <source>
        <dbReference type="Proteomes" id="UP000053091"/>
    </source>
</evidence>
<organism evidence="1">
    <name type="scientific">Lentimicrobium saccharophilum</name>
    <dbReference type="NCBI Taxonomy" id="1678841"/>
    <lineage>
        <taxon>Bacteria</taxon>
        <taxon>Pseudomonadati</taxon>
        <taxon>Bacteroidota</taxon>
        <taxon>Bacteroidia</taxon>
        <taxon>Bacteroidales</taxon>
        <taxon>Lentimicrobiaceae</taxon>
        <taxon>Lentimicrobium</taxon>
    </lineage>
</organism>
<sequence length="47" mass="5452">MLPVFDFRKHFAFDKQLINTMTFVRHALLPIPEVTDSCSSDGPERMI</sequence>
<dbReference type="AlphaFoldDB" id="A0A0S7BX12"/>
<dbReference type="Proteomes" id="UP000053091">
    <property type="component" value="Unassembled WGS sequence"/>
</dbReference>
<protein>
    <submittedName>
        <fullName evidence="1">Uncharacterized protein</fullName>
    </submittedName>
</protein>
<reference evidence="1" key="1">
    <citation type="journal article" date="2015" name="Genome Announc.">
        <title>Draft Genome Sequence of Bacteroidales Strain TBC1, a Novel Isolate from a Methanogenic Wastewater Treatment System.</title>
        <authorList>
            <person name="Tourlousse D.M."/>
            <person name="Matsuura N."/>
            <person name="Sun L."/>
            <person name="Toyonaga M."/>
            <person name="Kuroda K."/>
            <person name="Ohashi A."/>
            <person name="Cruz R."/>
            <person name="Yamaguchi T."/>
            <person name="Sekiguchi Y."/>
        </authorList>
    </citation>
    <scope>NUCLEOTIDE SEQUENCE [LARGE SCALE GENOMIC DNA]</scope>
    <source>
        <strain evidence="1">TBC1</strain>
    </source>
</reference>